<accession>A9KKI4</accession>
<gene>
    <name evidence="6" type="ordered locus">Cphy_0768</name>
</gene>
<evidence type="ECO:0000256" key="2">
    <source>
        <dbReference type="ARBA" id="ARBA00023015"/>
    </source>
</evidence>
<dbReference type="PANTHER" id="PTHR46796">
    <property type="entry name" value="HTH-TYPE TRANSCRIPTIONAL ACTIVATOR RHAS-RELATED"/>
    <property type="match status" value="1"/>
</dbReference>
<dbReference type="EMBL" id="CP000885">
    <property type="protein sequence ID" value="ABX41155.1"/>
    <property type="molecule type" value="Genomic_DNA"/>
</dbReference>
<keyword evidence="3" id="KW-0238">DNA-binding</keyword>
<dbReference type="Pfam" id="PF02311">
    <property type="entry name" value="AraC_binding"/>
    <property type="match status" value="1"/>
</dbReference>
<evidence type="ECO:0000313" key="6">
    <source>
        <dbReference type="EMBL" id="ABX41155.1"/>
    </source>
</evidence>
<dbReference type="Gene3D" id="2.60.120.280">
    <property type="entry name" value="Regulatory protein AraC"/>
    <property type="match status" value="1"/>
</dbReference>
<dbReference type="InterPro" id="IPR018060">
    <property type="entry name" value="HTH_AraC"/>
</dbReference>
<reference evidence="7" key="1">
    <citation type="submission" date="2007-11" db="EMBL/GenBank/DDBJ databases">
        <title>Complete genome sequence of Clostridium phytofermentans ISDg.</title>
        <authorList>
            <person name="Leschine S.B."/>
            <person name="Warnick T.A."/>
            <person name="Blanchard J.L."/>
            <person name="Schnell D.J."/>
            <person name="Petit E.L."/>
            <person name="LaTouf W.G."/>
            <person name="Copeland A."/>
            <person name="Lucas S."/>
            <person name="Lapidus A."/>
            <person name="Barry K."/>
            <person name="Glavina del Rio T."/>
            <person name="Dalin E."/>
            <person name="Tice H."/>
            <person name="Pitluck S."/>
            <person name="Kiss H."/>
            <person name="Brettin T."/>
            <person name="Bruce D."/>
            <person name="Detter J.C."/>
            <person name="Han C."/>
            <person name="Kuske C."/>
            <person name="Schmutz J."/>
            <person name="Larimer F."/>
            <person name="Land M."/>
            <person name="Hauser L."/>
            <person name="Kyrpides N."/>
            <person name="Kim E.A."/>
            <person name="Richardson P."/>
        </authorList>
    </citation>
    <scope>NUCLEOTIDE SEQUENCE [LARGE SCALE GENOMIC DNA]</scope>
    <source>
        <strain evidence="7">ATCC 700394 / DSM 18823 / ISDg</strain>
    </source>
</reference>
<dbReference type="InterPro" id="IPR003313">
    <property type="entry name" value="AraC-bd"/>
</dbReference>
<feature type="domain" description="HTH araC/xylS-type" evidence="5">
    <location>
        <begin position="158"/>
        <end position="256"/>
    </location>
</feature>
<dbReference type="InterPro" id="IPR009057">
    <property type="entry name" value="Homeodomain-like_sf"/>
</dbReference>
<keyword evidence="7" id="KW-1185">Reference proteome</keyword>
<dbReference type="Proteomes" id="UP000000370">
    <property type="component" value="Chromosome"/>
</dbReference>
<keyword evidence="4" id="KW-0804">Transcription</keyword>
<proteinExistence type="predicted"/>
<organism evidence="6 7">
    <name type="scientific">Lachnoclostridium phytofermentans (strain ATCC 700394 / DSM 18823 / ISDg)</name>
    <name type="common">Clostridium phytofermentans</name>
    <dbReference type="NCBI Taxonomy" id="357809"/>
    <lineage>
        <taxon>Bacteria</taxon>
        <taxon>Bacillati</taxon>
        <taxon>Bacillota</taxon>
        <taxon>Clostridia</taxon>
        <taxon>Lachnospirales</taxon>
        <taxon>Lachnospiraceae</taxon>
    </lineage>
</organism>
<keyword evidence="2" id="KW-0805">Transcription regulation</keyword>
<dbReference type="Gene3D" id="1.10.10.60">
    <property type="entry name" value="Homeodomain-like"/>
    <property type="match status" value="2"/>
</dbReference>
<dbReference type="HOGENOM" id="CLU_000445_88_6_9"/>
<dbReference type="KEGG" id="cpy:Cphy_0768"/>
<name>A9KKI4_LACP7</name>
<dbReference type="STRING" id="357809.Cphy_0768"/>
<keyword evidence="1" id="KW-0963">Cytoplasm</keyword>
<dbReference type="Pfam" id="PF12833">
    <property type="entry name" value="HTH_18"/>
    <property type="match status" value="1"/>
</dbReference>
<dbReference type="GO" id="GO:0003700">
    <property type="term" value="F:DNA-binding transcription factor activity"/>
    <property type="evidence" value="ECO:0007669"/>
    <property type="project" value="InterPro"/>
</dbReference>
<dbReference type="SUPFAM" id="SSF46689">
    <property type="entry name" value="Homeodomain-like"/>
    <property type="match status" value="2"/>
</dbReference>
<dbReference type="GO" id="GO:0043565">
    <property type="term" value="F:sequence-specific DNA binding"/>
    <property type="evidence" value="ECO:0007669"/>
    <property type="project" value="InterPro"/>
</dbReference>
<evidence type="ECO:0000259" key="5">
    <source>
        <dbReference type="PROSITE" id="PS01124"/>
    </source>
</evidence>
<protein>
    <submittedName>
        <fullName evidence="6">Transcriptional regulator, AraC family</fullName>
    </submittedName>
</protein>
<dbReference type="InterPro" id="IPR037923">
    <property type="entry name" value="HTH-like"/>
</dbReference>
<dbReference type="RefSeq" id="WP_012198800.1">
    <property type="nucleotide sequence ID" value="NC_010001.1"/>
</dbReference>
<dbReference type="SUPFAM" id="SSF51215">
    <property type="entry name" value="Regulatory protein AraC"/>
    <property type="match status" value="1"/>
</dbReference>
<dbReference type="InterPro" id="IPR050204">
    <property type="entry name" value="AraC_XylS_family_regulators"/>
</dbReference>
<dbReference type="eggNOG" id="COG2207">
    <property type="taxonomic scope" value="Bacteria"/>
</dbReference>
<sequence>MSSMRVFYSGWEECEAGHFFGPAIRHHYLMHIILKGRGFYQASGHTYTLGKGQAFLIYPEEITYYQADKKEPWIYAWVSFDGPDVEKLLDQTCFRMNRYVSPAIIRDRDVKKIQDLLSAFHQHDSNPIDLEGCFYRVLALFYGETEKGTQQYERRYYEKAVEYIEQNYGYPLKIGDLAGYVGIDRTYLYKIFMEFAKCAPKQYLQQFRLKEAMGMLSEGKFSVTEAAYSCGFHDAAAFCHVMKKKTGMTPLEFQASQTMYK</sequence>
<dbReference type="PROSITE" id="PS01124">
    <property type="entry name" value="HTH_ARAC_FAMILY_2"/>
    <property type="match status" value="1"/>
</dbReference>
<dbReference type="SMART" id="SM00342">
    <property type="entry name" value="HTH_ARAC"/>
    <property type="match status" value="1"/>
</dbReference>
<evidence type="ECO:0000256" key="4">
    <source>
        <dbReference type="ARBA" id="ARBA00023163"/>
    </source>
</evidence>
<dbReference type="OrthoDB" id="9813413at2"/>
<dbReference type="PANTHER" id="PTHR46796:SF13">
    <property type="entry name" value="HTH-TYPE TRANSCRIPTIONAL ACTIVATOR RHAS"/>
    <property type="match status" value="1"/>
</dbReference>
<evidence type="ECO:0000256" key="3">
    <source>
        <dbReference type="ARBA" id="ARBA00023125"/>
    </source>
</evidence>
<dbReference type="AlphaFoldDB" id="A9KKI4"/>
<dbReference type="CDD" id="cd06986">
    <property type="entry name" value="cupin_MmsR-like_N"/>
    <property type="match status" value="1"/>
</dbReference>
<evidence type="ECO:0000313" key="7">
    <source>
        <dbReference type="Proteomes" id="UP000000370"/>
    </source>
</evidence>
<evidence type="ECO:0000256" key="1">
    <source>
        <dbReference type="ARBA" id="ARBA00022490"/>
    </source>
</evidence>